<reference evidence="1 2" key="1">
    <citation type="submission" date="2016-10" db="EMBL/GenBank/DDBJ databases">
        <title>Genome sequence of the basidiomycete white-rot fungus Trametes pubescens.</title>
        <authorList>
            <person name="Makela M.R."/>
            <person name="Granchi Z."/>
            <person name="Peng M."/>
            <person name="De Vries R.P."/>
            <person name="Grigoriev I."/>
            <person name="Riley R."/>
            <person name="Hilden K."/>
        </authorList>
    </citation>
    <scope>NUCLEOTIDE SEQUENCE [LARGE SCALE GENOMIC DNA]</scope>
    <source>
        <strain evidence="1 2">FBCC735</strain>
    </source>
</reference>
<evidence type="ECO:0000313" key="1">
    <source>
        <dbReference type="EMBL" id="OJT04202.1"/>
    </source>
</evidence>
<evidence type="ECO:0000313" key="2">
    <source>
        <dbReference type="Proteomes" id="UP000184267"/>
    </source>
</evidence>
<dbReference type="AlphaFoldDB" id="A0A1M2V9I8"/>
<keyword evidence="2" id="KW-1185">Reference proteome</keyword>
<protein>
    <submittedName>
        <fullName evidence="1">Uncharacterized protein</fullName>
    </submittedName>
</protein>
<dbReference type="Proteomes" id="UP000184267">
    <property type="component" value="Unassembled WGS sequence"/>
</dbReference>
<sequence length="123" mass="13609">MRLLTNHERLLPRRGLHGSKPFYKDPDMYGQVNAAPTIATRPPPIPSSYPAPSVPLASAASRIYNRDAWHTDLQVVRRLRGSAKTSVKELASLGGCLGKARPRVQARKLSLKCRGARRKRTLG</sequence>
<organism evidence="1 2">
    <name type="scientific">Trametes pubescens</name>
    <name type="common">White-rot fungus</name>
    <dbReference type="NCBI Taxonomy" id="154538"/>
    <lineage>
        <taxon>Eukaryota</taxon>
        <taxon>Fungi</taxon>
        <taxon>Dikarya</taxon>
        <taxon>Basidiomycota</taxon>
        <taxon>Agaricomycotina</taxon>
        <taxon>Agaricomycetes</taxon>
        <taxon>Polyporales</taxon>
        <taxon>Polyporaceae</taxon>
        <taxon>Trametes</taxon>
    </lineage>
</organism>
<name>A0A1M2V9I8_TRAPU</name>
<proteinExistence type="predicted"/>
<dbReference type="EMBL" id="MNAD01001555">
    <property type="protein sequence ID" value="OJT04202.1"/>
    <property type="molecule type" value="Genomic_DNA"/>
</dbReference>
<accession>A0A1M2V9I8</accession>
<comment type="caution">
    <text evidence="1">The sequence shown here is derived from an EMBL/GenBank/DDBJ whole genome shotgun (WGS) entry which is preliminary data.</text>
</comment>
<gene>
    <name evidence="1" type="ORF">TRAPUB_5110</name>
</gene>